<dbReference type="STRING" id="1672749.BJF92_11605"/>
<dbReference type="EMBL" id="MKIO01000021">
    <property type="protein sequence ID" value="OLP56720.1"/>
    <property type="molecule type" value="Genomic_DNA"/>
</dbReference>
<keyword evidence="1" id="KW-0472">Membrane</keyword>
<feature type="transmembrane region" description="Helical" evidence="1">
    <location>
        <begin position="367"/>
        <end position="385"/>
    </location>
</feature>
<dbReference type="PANTHER" id="PTHR36840">
    <property type="entry name" value="BLL5714 PROTEIN"/>
    <property type="match status" value="1"/>
</dbReference>
<feature type="transmembrane region" description="Helical" evidence="1">
    <location>
        <begin position="314"/>
        <end position="332"/>
    </location>
</feature>
<feature type="transmembrane region" description="Helical" evidence="1">
    <location>
        <begin position="144"/>
        <end position="161"/>
    </location>
</feature>
<reference evidence="2 3" key="1">
    <citation type="submission" date="2016-09" db="EMBL/GenBank/DDBJ databases">
        <title>Rhizobium sp. nov., a novel species isolated from the rice rhizosphere.</title>
        <authorList>
            <person name="Zhao J."/>
            <person name="Zhang X."/>
        </authorList>
    </citation>
    <scope>NUCLEOTIDE SEQUENCE [LARGE SCALE GENOMIC DNA]</scope>
    <source>
        <strain evidence="2 3">MH17</strain>
    </source>
</reference>
<organism evidence="2 3">
    <name type="scientific">Xaviernesmea rhizosphaerae</name>
    <dbReference type="NCBI Taxonomy" id="1672749"/>
    <lineage>
        <taxon>Bacteria</taxon>
        <taxon>Pseudomonadati</taxon>
        <taxon>Pseudomonadota</taxon>
        <taxon>Alphaproteobacteria</taxon>
        <taxon>Hyphomicrobiales</taxon>
        <taxon>Rhizobiaceae</taxon>
        <taxon>Rhizobium/Agrobacterium group</taxon>
        <taxon>Xaviernesmea</taxon>
    </lineage>
</organism>
<evidence type="ECO:0000256" key="1">
    <source>
        <dbReference type="SAM" id="Phobius"/>
    </source>
</evidence>
<feature type="transmembrane region" description="Helical" evidence="1">
    <location>
        <begin position="84"/>
        <end position="104"/>
    </location>
</feature>
<accession>A0A1Q9AMT1</accession>
<keyword evidence="1" id="KW-0812">Transmembrane</keyword>
<feature type="transmembrane region" description="Helical" evidence="1">
    <location>
        <begin position="344"/>
        <end position="361"/>
    </location>
</feature>
<proteinExistence type="predicted"/>
<evidence type="ECO:0008006" key="4">
    <source>
        <dbReference type="Google" id="ProtNLM"/>
    </source>
</evidence>
<feature type="transmembrane region" description="Helical" evidence="1">
    <location>
        <begin position="209"/>
        <end position="229"/>
    </location>
</feature>
<feature type="transmembrane region" description="Helical" evidence="1">
    <location>
        <begin position="51"/>
        <end position="72"/>
    </location>
</feature>
<evidence type="ECO:0000313" key="2">
    <source>
        <dbReference type="EMBL" id="OLP56720.1"/>
    </source>
</evidence>
<gene>
    <name evidence="2" type="ORF">BJF92_11605</name>
</gene>
<dbReference type="Proteomes" id="UP000186143">
    <property type="component" value="Unassembled WGS sequence"/>
</dbReference>
<dbReference type="Pfam" id="PF06772">
    <property type="entry name" value="LtrA"/>
    <property type="match status" value="1"/>
</dbReference>
<feature type="transmembrane region" description="Helical" evidence="1">
    <location>
        <begin position="110"/>
        <end position="132"/>
    </location>
</feature>
<feature type="transmembrane region" description="Helical" evidence="1">
    <location>
        <begin position="235"/>
        <end position="255"/>
    </location>
</feature>
<dbReference type="OrthoDB" id="5520804at2"/>
<comment type="caution">
    <text evidence="2">The sequence shown here is derived from an EMBL/GenBank/DDBJ whole genome shotgun (WGS) entry which is preliminary data.</text>
</comment>
<evidence type="ECO:0000313" key="3">
    <source>
        <dbReference type="Proteomes" id="UP000186143"/>
    </source>
</evidence>
<dbReference type="AlphaFoldDB" id="A0A1Q9AMT1"/>
<dbReference type="PANTHER" id="PTHR36840:SF1">
    <property type="entry name" value="BLL5714 PROTEIN"/>
    <property type="match status" value="1"/>
</dbReference>
<protein>
    <recommendedName>
        <fullName evidence="4">Low temperature requirement protein A</fullName>
    </recommendedName>
</protein>
<name>A0A1Q9AMT1_9HYPH</name>
<dbReference type="InterPro" id="IPR010640">
    <property type="entry name" value="Low_temperature_requirement_A"/>
</dbReference>
<sequence length="404" mass="44588">MSEAGRGWLRERRAEDADKVDFPELFFDLVFVISILQVSHRLATHYDALGFVETLLIMLALWWVWIFTTWVTNWLDPDKLPVRLMLFALTFLGLLLASAVGKAFDEKALLFAGAYVTMQVGRSLFALYAFHGHSPDEFSHFRRVTIWLVASAILWIAGALLGGHVQLMLWIAAIGIEYAAPAAGFRVPGLGRSEGDDWDVLGAHMAERCALFVIICLGETILVTGRTLSDMPMEPLTFLLASTAFLTTALMWWIYFHFGHDRAAEEIETAREPGEAARTIFTYAHIPIVVAIILSAVGEEFVLSHPTGETELKTASALIGAPAIFLLGNVWIKRAATGRIPPSHLIGLALLALAIPMSLVLQPYALFVLAMAILAVTAACEVYFLRRALAHLRGKEREKQSGEG</sequence>
<feature type="transmembrane region" description="Helical" evidence="1">
    <location>
        <begin position="276"/>
        <end position="294"/>
    </location>
</feature>
<dbReference type="RefSeq" id="WP_075633739.1">
    <property type="nucleotide sequence ID" value="NZ_MKIO01000021.1"/>
</dbReference>
<keyword evidence="1" id="KW-1133">Transmembrane helix</keyword>